<gene>
    <name evidence="7" type="ORF">MKY91_02270</name>
</gene>
<evidence type="ECO:0000313" key="8">
    <source>
        <dbReference type="Proteomes" id="UP001418796"/>
    </source>
</evidence>
<organism evidence="7 8">
    <name type="scientific">Alkalicoccobacillus gibsonii</name>
    <dbReference type="NCBI Taxonomy" id="79881"/>
    <lineage>
        <taxon>Bacteria</taxon>
        <taxon>Bacillati</taxon>
        <taxon>Bacillota</taxon>
        <taxon>Bacilli</taxon>
        <taxon>Bacillales</taxon>
        <taxon>Bacillaceae</taxon>
        <taxon>Alkalicoccobacillus</taxon>
    </lineage>
</organism>
<keyword evidence="3 5" id="KW-1133">Transmembrane helix</keyword>
<evidence type="ECO:0000256" key="1">
    <source>
        <dbReference type="ARBA" id="ARBA00004141"/>
    </source>
</evidence>
<name>A0ABU9VDL9_9BACI</name>
<dbReference type="Pfam" id="PF04893">
    <property type="entry name" value="Yip1"/>
    <property type="match status" value="1"/>
</dbReference>
<comment type="caution">
    <text evidence="7">The sequence shown here is derived from an EMBL/GenBank/DDBJ whole genome shotgun (WGS) entry which is preliminary data.</text>
</comment>
<dbReference type="RefSeq" id="WP_203088646.1">
    <property type="nucleotide sequence ID" value="NZ_JAEUZA010000003.1"/>
</dbReference>
<feature type="transmembrane region" description="Helical" evidence="5">
    <location>
        <begin position="60"/>
        <end position="82"/>
    </location>
</feature>
<keyword evidence="2 5" id="KW-0812">Transmembrane</keyword>
<accession>A0ABU9VDL9</accession>
<comment type="subcellular location">
    <subcellularLocation>
        <location evidence="1">Membrane</location>
        <topology evidence="1">Multi-pass membrane protein</topology>
    </subcellularLocation>
</comment>
<evidence type="ECO:0000313" key="7">
    <source>
        <dbReference type="EMBL" id="MEN0641986.1"/>
    </source>
</evidence>
<feature type="domain" description="Yip1" evidence="6">
    <location>
        <begin position="10"/>
        <end position="202"/>
    </location>
</feature>
<evidence type="ECO:0000259" key="6">
    <source>
        <dbReference type="Pfam" id="PF04893"/>
    </source>
</evidence>
<evidence type="ECO:0000256" key="2">
    <source>
        <dbReference type="ARBA" id="ARBA00022692"/>
    </source>
</evidence>
<evidence type="ECO:0000256" key="5">
    <source>
        <dbReference type="SAM" id="Phobius"/>
    </source>
</evidence>
<keyword evidence="8" id="KW-1185">Reference proteome</keyword>
<dbReference type="Proteomes" id="UP001418796">
    <property type="component" value="Unassembled WGS sequence"/>
</dbReference>
<feature type="transmembrane region" description="Helical" evidence="5">
    <location>
        <begin position="31"/>
        <end position="48"/>
    </location>
</feature>
<evidence type="ECO:0000256" key="4">
    <source>
        <dbReference type="ARBA" id="ARBA00023136"/>
    </source>
</evidence>
<protein>
    <submittedName>
        <fullName evidence="7">YIP1 family protein</fullName>
    </submittedName>
</protein>
<feature type="transmembrane region" description="Helical" evidence="5">
    <location>
        <begin position="181"/>
        <end position="213"/>
    </location>
</feature>
<proteinExistence type="predicted"/>
<reference evidence="7 8" key="1">
    <citation type="submission" date="2024-03" db="EMBL/GenBank/DDBJ databases">
        <title>Bacilli Hybrid Assemblies.</title>
        <authorList>
            <person name="Kovac J."/>
        </authorList>
    </citation>
    <scope>NUCLEOTIDE SEQUENCE [LARGE SCALE GENOMIC DNA]</scope>
    <source>
        <strain evidence="7 8">FSL R7-0666</strain>
    </source>
</reference>
<evidence type="ECO:0000256" key="3">
    <source>
        <dbReference type="ARBA" id="ARBA00022989"/>
    </source>
</evidence>
<keyword evidence="4 5" id="KW-0472">Membrane</keyword>
<dbReference type="InterPro" id="IPR006977">
    <property type="entry name" value="Yip1_dom"/>
</dbReference>
<sequence length="214" mass="23923">MEEKLNPWLHIWFKPRAVIRQELEKPDREKYFILLSIVIGMLTAFTGYEQNSPVLNPISLTSVVVFGGAAGGLFMLYFISWVNAVVGRWLGGRGYASDLRVAALRGSMVPSLLTVFIGLIDFAIRGEEFFYSVNLLIETREMSTLAFIAGGMTPALIVLQVIAFVWTFIISLKSIGEAHGFSAWMALLMYILAALLIFIPIMIISFIVSIFIFL</sequence>
<feature type="transmembrane region" description="Helical" evidence="5">
    <location>
        <begin position="145"/>
        <end position="169"/>
    </location>
</feature>
<dbReference type="EMBL" id="JBCITK010000001">
    <property type="protein sequence ID" value="MEN0641986.1"/>
    <property type="molecule type" value="Genomic_DNA"/>
</dbReference>
<feature type="transmembrane region" description="Helical" evidence="5">
    <location>
        <begin position="102"/>
        <end position="124"/>
    </location>
</feature>